<evidence type="ECO:0008006" key="4">
    <source>
        <dbReference type="Google" id="ProtNLM"/>
    </source>
</evidence>
<dbReference type="Pfam" id="PF07510">
    <property type="entry name" value="GmrSD_C"/>
    <property type="match status" value="1"/>
</dbReference>
<protein>
    <recommendedName>
        <fullName evidence="4">DUF1524 domain-containing protein</fullName>
    </recommendedName>
</protein>
<evidence type="ECO:0000313" key="3">
    <source>
        <dbReference type="EMBL" id="CAA9356764.1"/>
    </source>
</evidence>
<feature type="domain" description="GmrSD restriction endonucleases C-terminal" evidence="2">
    <location>
        <begin position="325"/>
        <end position="430"/>
    </location>
</feature>
<dbReference type="PANTHER" id="PTHR35149">
    <property type="entry name" value="SLL5132 PROTEIN"/>
    <property type="match status" value="1"/>
</dbReference>
<dbReference type="EMBL" id="CADCTR010002498">
    <property type="protein sequence ID" value="CAA9356764.1"/>
    <property type="molecule type" value="Genomic_DNA"/>
</dbReference>
<dbReference type="InterPro" id="IPR011089">
    <property type="entry name" value="GmrSD_C"/>
</dbReference>
<feature type="non-terminal residue" evidence="3">
    <location>
        <position position="1"/>
    </location>
</feature>
<evidence type="ECO:0000259" key="1">
    <source>
        <dbReference type="Pfam" id="PF03235"/>
    </source>
</evidence>
<organism evidence="3">
    <name type="scientific">uncultured Chloroflexia bacterium</name>
    <dbReference type="NCBI Taxonomy" id="1672391"/>
    <lineage>
        <taxon>Bacteria</taxon>
        <taxon>Bacillati</taxon>
        <taxon>Chloroflexota</taxon>
        <taxon>Chloroflexia</taxon>
        <taxon>environmental samples</taxon>
    </lineage>
</organism>
<proteinExistence type="predicted"/>
<feature type="domain" description="GmrSD restriction endonucleases N-terminal" evidence="1">
    <location>
        <begin position="25"/>
        <end position="103"/>
    </location>
</feature>
<dbReference type="PANTHER" id="PTHR35149:SF2">
    <property type="entry name" value="DUF262 DOMAIN-CONTAINING PROTEIN"/>
    <property type="match status" value="1"/>
</dbReference>
<name>A0A6J4MCW3_9CHLR</name>
<reference evidence="3" key="1">
    <citation type="submission" date="2020-02" db="EMBL/GenBank/DDBJ databases">
        <authorList>
            <person name="Meier V. D."/>
        </authorList>
    </citation>
    <scope>NUCLEOTIDE SEQUENCE</scope>
    <source>
        <strain evidence="3">AVDCRST_MAG93</strain>
    </source>
</reference>
<dbReference type="AlphaFoldDB" id="A0A6J4MCW3"/>
<dbReference type="Pfam" id="PF03235">
    <property type="entry name" value="GmrSD_N"/>
    <property type="match status" value="1"/>
</dbReference>
<accession>A0A6J4MCW3</accession>
<gene>
    <name evidence="3" type="ORF">AVDCRST_MAG93-7396</name>
</gene>
<dbReference type="InterPro" id="IPR004919">
    <property type="entry name" value="GmrSD_N"/>
</dbReference>
<evidence type="ECO:0000259" key="2">
    <source>
        <dbReference type="Pfam" id="PF07510"/>
    </source>
</evidence>
<sequence>GRDFDVTNRSESVQNIAARYADIEARFPIQANGKEDASNDEEENEQSASLDKDALPYFIDWLTENVFMVEITAFSDDDAYTIFETMNDRGLSLTPTDMLKGYLLANIAQVDRRGVASDHWRQWVRSLNQNGKDDASDFFKAWFRSQYADSIRERKAGARPRAYDRIGTEFHRWLKDESAALHLVDSDDFFRFIDRDMDFFAEQYGRIMEASTKQTPGLERIRYNAQLGFTLQNMLLLAPLRPGDTRHVVDTKLRLVAQYIDILLAWRQWNFKLISHSGMQYAMFVAMRRLRELTQPENLATTLHSMLSEEDISFETQTSLRMHQQNSRFIRSLLARLTDYVAVQSGNASHYEEYLAEKTANRYEIEHIWSNHPEQHIVEFPYAGDFSEYRNRVGGLLLVPKKFNASYGDLPYEEKLPHYLKQNLLARSLHPDAYDRDPGFHQFIQRTGLPFRPHEEFRKSDLDARQHLYTELAKRIWNAADLLCEVRA</sequence>